<organism evidence="9 10">
    <name type="scientific">Leptonema illini DSM 21528</name>
    <dbReference type="NCBI Taxonomy" id="929563"/>
    <lineage>
        <taxon>Bacteria</taxon>
        <taxon>Pseudomonadati</taxon>
        <taxon>Spirochaetota</taxon>
        <taxon>Spirochaetia</taxon>
        <taxon>Leptospirales</taxon>
        <taxon>Leptospiraceae</taxon>
        <taxon>Leptonema</taxon>
    </lineage>
</organism>
<dbReference type="HOGENOM" id="CLU_048577_5_0_12"/>
<dbReference type="PANTHER" id="PTHR42945">
    <property type="entry name" value="HISTIDINE BIOSYNTHESIS BIFUNCTIONAL PROTEIN"/>
    <property type="match status" value="1"/>
</dbReference>
<dbReference type="AlphaFoldDB" id="H2CJX3"/>
<keyword evidence="10" id="KW-1185">Reference proteome</keyword>
<evidence type="ECO:0000256" key="7">
    <source>
        <dbReference type="SAM" id="MobiDB-lite"/>
    </source>
</evidence>
<dbReference type="RefSeq" id="WP_002769311.1">
    <property type="nucleotide sequence ID" value="NZ_JH597773.1"/>
</dbReference>
<dbReference type="GO" id="GO:0000105">
    <property type="term" value="P:L-histidine biosynthetic process"/>
    <property type="evidence" value="ECO:0007669"/>
    <property type="project" value="UniProtKB-UniPathway"/>
</dbReference>
<comment type="pathway">
    <text evidence="2">Amino-acid biosynthesis; L-histidine biosynthesis; L-histidine from 5-phospho-alpha-D-ribose 1-diphosphate: step 3/9.</text>
</comment>
<accession>H2CJX3</accession>
<keyword evidence="5 9" id="KW-0378">Hydrolase</keyword>
<dbReference type="STRING" id="183.GCA_002009735_00514"/>
<dbReference type="InterPro" id="IPR002496">
    <property type="entry name" value="PRib_AMP_CycHydrolase_dom"/>
</dbReference>
<evidence type="ECO:0000256" key="5">
    <source>
        <dbReference type="ARBA" id="ARBA00022801"/>
    </source>
</evidence>
<proteinExistence type="predicted"/>
<evidence type="ECO:0000256" key="6">
    <source>
        <dbReference type="ARBA" id="ARBA00023102"/>
    </source>
</evidence>
<comment type="catalytic activity">
    <reaction evidence="1">
        <text>1-(5-phospho-beta-D-ribosyl)-5'-AMP + H2O = 1-(5-phospho-beta-D-ribosyl)-5-[(5-phospho-beta-D-ribosylamino)methylideneamino]imidazole-4-carboxamide</text>
        <dbReference type="Rhea" id="RHEA:20049"/>
        <dbReference type="ChEBI" id="CHEBI:15377"/>
        <dbReference type="ChEBI" id="CHEBI:58435"/>
        <dbReference type="ChEBI" id="CHEBI:59457"/>
        <dbReference type="EC" id="3.5.4.19"/>
    </reaction>
</comment>
<name>H2CJX3_9LEPT</name>
<dbReference type="UniPathway" id="UPA00031">
    <property type="reaction ID" value="UER00008"/>
</dbReference>
<feature type="region of interest" description="Disordered" evidence="7">
    <location>
        <begin position="1"/>
        <end position="20"/>
    </location>
</feature>
<dbReference type="Proteomes" id="UP000005737">
    <property type="component" value="Unassembled WGS sequence"/>
</dbReference>
<feature type="compositionally biased region" description="Polar residues" evidence="7">
    <location>
        <begin position="1"/>
        <end position="15"/>
    </location>
</feature>
<protein>
    <recommendedName>
        <fullName evidence="3">phosphoribosyl-AMP cyclohydrolase</fullName>
        <ecNumber evidence="3">3.5.4.19</ecNumber>
    </recommendedName>
</protein>
<evidence type="ECO:0000256" key="1">
    <source>
        <dbReference type="ARBA" id="ARBA00000024"/>
    </source>
</evidence>
<evidence type="ECO:0000256" key="3">
    <source>
        <dbReference type="ARBA" id="ARBA00012721"/>
    </source>
</evidence>
<evidence type="ECO:0000256" key="4">
    <source>
        <dbReference type="ARBA" id="ARBA00022605"/>
    </source>
</evidence>
<feature type="domain" description="Phosphoribosyl-AMP cyclohydrolase" evidence="8">
    <location>
        <begin position="65"/>
        <end position="143"/>
    </location>
</feature>
<dbReference type="Pfam" id="PF01502">
    <property type="entry name" value="PRA-CH"/>
    <property type="match status" value="1"/>
</dbReference>
<dbReference type="EMBL" id="JH597773">
    <property type="protein sequence ID" value="EHQ05037.1"/>
    <property type="molecule type" value="Genomic_DNA"/>
</dbReference>
<dbReference type="Gene3D" id="3.10.20.810">
    <property type="entry name" value="Phosphoribosyl-AMP cyclohydrolase"/>
    <property type="match status" value="1"/>
</dbReference>
<dbReference type="SUPFAM" id="SSF141734">
    <property type="entry name" value="HisI-like"/>
    <property type="match status" value="1"/>
</dbReference>
<evidence type="ECO:0000313" key="10">
    <source>
        <dbReference type="Proteomes" id="UP000005737"/>
    </source>
</evidence>
<keyword evidence="6" id="KW-0368">Histidine biosynthesis</keyword>
<evidence type="ECO:0000313" key="9">
    <source>
        <dbReference type="EMBL" id="EHQ05037.1"/>
    </source>
</evidence>
<dbReference type="GO" id="GO:0004635">
    <property type="term" value="F:phosphoribosyl-AMP cyclohydrolase activity"/>
    <property type="evidence" value="ECO:0007669"/>
    <property type="project" value="UniProtKB-EC"/>
</dbReference>
<reference evidence="9 10" key="1">
    <citation type="submission" date="2011-10" db="EMBL/GenBank/DDBJ databases">
        <title>The Improved High-Quality Draft genome of Leptonema illini DSM 21528.</title>
        <authorList>
            <consortium name="US DOE Joint Genome Institute (JGI-PGF)"/>
            <person name="Lucas S."/>
            <person name="Copeland A."/>
            <person name="Lapidus A."/>
            <person name="Glavina del Rio T."/>
            <person name="Dalin E."/>
            <person name="Tice H."/>
            <person name="Bruce D."/>
            <person name="Goodwin L."/>
            <person name="Pitluck S."/>
            <person name="Peters L."/>
            <person name="Mikhailova N."/>
            <person name="Held B."/>
            <person name="Kyrpides N."/>
            <person name="Mavromatis K."/>
            <person name="Ivanova N."/>
            <person name="Markowitz V."/>
            <person name="Cheng J.-F."/>
            <person name="Hugenholtz P."/>
            <person name="Woyke T."/>
            <person name="Wu D."/>
            <person name="Gronow S."/>
            <person name="Wellnitz S."/>
            <person name="Brambilla E.-M."/>
            <person name="Klenk H.-P."/>
            <person name="Eisen J.A."/>
        </authorList>
    </citation>
    <scope>NUCLEOTIDE SEQUENCE [LARGE SCALE GENOMIC DNA]</scope>
    <source>
        <strain evidence="9 10">DSM 21528</strain>
    </source>
</reference>
<keyword evidence="4" id="KW-0028">Amino-acid biosynthesis</keyword>
<sequence length="155" mass="17268">MSESQNPDNRETSTAVSSHEVSHEIIEEGAELHLDFDKLLAVSKGGEPVLPVVVQHARTLEVLILAYVNRPALARSIELGQAVFYSTSRRELWHKGATSGDYLKLEEIRVNCEQNSLLFLVVPEKGGVCHTKDAAGDTRRSCYYRSVKDGKLKFL</sequence>
<dbReference type="EC" id="3.5.4.19" evidence="3"/>
<dbReference type="PANTHER" id="PTHR42945:SF1">
    <property type="entry name" value="HISTIDINE BIOSYNTHESIS BIFUNCTIONAL PROTEIN HIS7"/>
    <property type="match status" value="1"/>
</dbReference>
<evidence type="ECO:0000259" key="8">
    <source>
        <dbReference type="Pfam" id="PF01502"/>
    </source>
</evidence>
<gene>
    <name evidence="9" type="ORF">Lepil_0330</name>
</gene>
<dbReference type="InterPro" id="IPR038019">
    <property type="entry name" value="PRib_AMP_CycHydrolase_sf"/>
</dbReference>
<evidence type="ECO:0000256" key="2">
    <source>
        <dbReference type="ARBA" id="ARBA00005169"/>
    </source>
</evidence>